<dbReference type="GeneID" id="7203523"/>
<feature type="non-terminal residue" evidence="8">
    <location>
        <position position="1"/>
    </location>
</feature>
<dbReference type="InterPro" id="IPR001841">
    <property type="entry name" value="Znf_RING"/>
</dbReference>
<dbReference type="Gene3D" id="3.30.40.10">
    <property type="entry name" value="Zinc/RING finger domain, C3HC4 (zinc finger)"/>
    <property type="match status" value="1"/>
</dbReference>
<dbReference type="InterPro" id="IPR008913">
    <property type="entry name" value="Znf_CHY"/>
</dbReference>
<dbReference type="KEGG" id="pti:PHATRDRAFT_5465"/>
<dbReference type="GO" id="GO:0006511">
    <property type="term" value="P:ubiquitin-dependent protein catabolic process"/>
    <property type="evidence" value="ECO:0007669"/>
    <property type="project" value="TreeGrafter"/>
</dbReference>
<keyword evidence="1" id="KW-0479">Metal-binding</keyword>
<dbReference type="STRING" id="556484.B7G6C3"/>
<reference evidence="9" key="2">
    <citation type="submission" date="2008-08" db="EMBL/GenBank/DDBJ databases">
        <authorList>
            <consortium name="Diatom Consortium"/>
            <person name="Grigoriev I."/>
            <person name="Grimwood J."/>
            <person name="Kuo A."/>
            <person name="Otillar R.P."/>
            <person name="Salamov A."/>
            <person name="Detter J.C."/>
            <person name="Lindquist E."/>
            <person name="Shapiro H."/>
            <person name="Lucas S."/>
            <person name="Glavina del Rio T."/>
            <person name="Pitluck S."/>
            <person name="Rokhsar D."/>
            <person name="Bowler C."/>
        </authorList>
    </citation>
    <scope>GENOME REANNOTATION</scope>
    <source>
        <strain evidence="9">CCAP 1055/1</strain>
    </source>
</reference>
<dbReference type="PaxDb" id="2850-Phatr5465"/>
<name>B7G6C3_PHATC</name>
<gene>
    <name evidence="8" type="ORF">PHATRDRAFT_5465</name>
</gene>
<evidence type="ECO:0000256" key="3">
    <source>
        <dbReference type="ARBA" id="ARBA00022833"/>
    </source>
</evidence>
<keyword evidence="3" id="KW-0862">Zinc</keyword>
<dbReference type="PANTHER" id="PTHR21319">
    <property type="entry name" value="RING FINGER AND CHY ZINC FINGER DOMAIN-CONTAINING PROTEIN 1"/>
    <property type="match status" value="1"/>
</dbReference>
<dbReference type="InParanoid" id="B7G6C3"/>
<dbReference type="PANTHER" id="PTHR21319:SF53">
    <property type="entry name" value="RING FINGER AND CHY ZINC FINGER DOMAIN-CONTAINING PROTEIN 1"/>
    <property type="match status" value="1"/>
</dbReference>
<dbReference type="InterPro" id="IPR039512">
    <property type="entry name" value="RCHY1_zinc-ribbon"/>
</dbReference>
<dbReference type="SMART" id="SM00184">
    <property type="entry name" value="RING"/>
    <property type="match status" value="1"/>
</dbReference>
<feature type="domain" description="CTCHY-type" evidence="7">
    <location>
        <begin position="64"/>
        <end position="127"/>
    </location>
</feature>
<reference evidence="8 9" key="1">
    <citation type="journal article" date="2008" name="Nature">
        <title>The Phaeodactylum genome reveals the evolutionary history of diatom genomes.</title>
        <authorList>
            <person name="Bowler C."/>
            <person name="Allen A.E."/>
            <person name="Badger J.H."/>
            <person name="Grimwood J."/>
            <person name="Jabbari K."/>
            <person name="Kuo A."/>
            <person name="Maheswari U."/>
            <person name="Martens C."/>
            <person name="Maumus F."/>
            <person name="Otillar R.P."/>
            <person name="Rayko E."/>
            <person name="Salamov A."/>
            <person name="Vandepoele K."/>
            <person name="Beszteri B."/>
            <person name="Gruber A."/>
            <person name="Heijde M."/>
            <person name="Katinka M."/>
            <person name="Mock T."/>
            <person name="Valentin K."/>
            <person name="Verret F."/>
            <person name="Berges J.A."/>
            <person name="Brownlee C."/>
            <person name="Cadoret J.P."/>
            <person name="Chiovitti A."/>
            <person name="Choi C.J."/>
            <person name="Coesel S."/>
            <person name="De Martino A."/>
            <person name="Detter J.C."/>
            <person name="Durkin C."/>
            <person name="Falciatore A."/>
            <person name="Fournet J."/>
            <person name="Haruta M."/>
            <person name="Huysman M.J."/>
            <person name="Jenkins B.D."/>
            <person name="Jiroutova K."/>
            <person name="Jorgensen R.E."/>
            <person name="Joubert Y."/>
            <person name="Kaplan A."/>
            <person name="Kroger N."/>
            <person name="Kroth P.G."/>
            <person name="La Roche J."/>
            <person name="Lindquist E."/>
            <person name="Lommer M."/>
            <person name="Martin-Jezequel V."/>
            <person name="Lopez P.J."/>
            <person name="Lucas S."/>
            <person name="Mangogna M."/>
            <person name="McGinnis K."/>
            <person name="Medlin L.K."/>
            <person name="Montsant A."/>
            <person name="Oudot-Le Secq M.P."/>
            <person name="Napoli C."/>
            <person name="Obornik M."/>
            <person name="Parker M.S."/>
            <person name="Petit J.L."/>
            <person name="Porcel B.M."/>
            <person name="Poulsen N."/>
            <person name="Robison M."/>
            <person name="Rychlewski L."/>
            <person name="Rynearson T.A."/>
            <person name="Schmutz J."/>
            <person name="Shapiro H."/>
            <person name="Siaut M."/>
            <person name="Stanley M."/>
            <person name="Sussman M.R."/>
            <person name="Taylor A.R."/>
            <person name="Vardi A."/>
            <person name="von Dassow P."/>
            <person name="Vyverman W."/>
            <person name="Willis A."/>
            <person name="Wyrwicz L.S."/>
            <person name="Rokhsar D.S."/>
            <person name="Weissenbach J."/>
            <person name="Armbrust E.V."/>
            <person name="Green B.R."/>
            <person name="Van de Peer Y."/>
            <person name="Grigoriev I.V."/>
        </authorList>
    </citation>
    <scope>NUCLEOTIDE SEQUENCE [LARGE SCALE GENOMIC DNA]</scope>
    <source>
        <strain evidence="8 9">CCAP 1055/1</strain>
    </source>
</reference>
<dbReference type="InterPro" id="IPR017921">
    <property type="entry name" value="Znf_CTCHY"/>
</dbReference>
<dbReference type="EMBL" id="CM000618">
    <property type="protein sequence ID" value="EEC45988.1"/>
    <property type="molecule type" value="Genomic_DNA"/>
</dbReference>
<keyword evidence="2 4" id="KW-0863">Zinc-finger</keyword>
<dbReference type="GO" id="GO:0005634">
    <property type="term" value="C:nucleus"/>
    <property type="evidence" value="ECO:0007669"/>
    <property type="project" value="TreeGrafter"/>
</dbReference>
<dbReference type="Gene3D" id="2.20.28.10">
    <property type="match status" value="1"/>
</dbReference>
<evidence type="ECO:0000259" key="5">
    <source>
        <dbReference type="PROSITE" id="PS50089"/>
    </source>
</evidence>
<proteinExistence type="predicted"/>
<keyword evidence="9" id="KW-1185">Reference proteome</keyword>
<dbReference type="SUPFAM" id="SSF161245">
    <property type="entry name" value="Zinc hairpin stack"/>
    <property type="match status" value="1"/>
</dbReference>
<dbReference type="GO" id="GO:0008270">
    <property type="term" value="F:zinc ion binding"/>
    <property type="evidence" value="ECO:0007669"/>
    <property type="project" value="UniProtKB-KW"/>
</dbReference>
<evidence type="ECO:0000259" key="6">
    <source>
        <dbReference type="PROSITE" id="PS51266"/>
    </source>
</evidence>
<evidence type="ECO:0000313" key="9">
    <source>
        <dbReference type="Proteomes" id="UP000000759"/>
    </source>
</evidence>
<dbReference type="InterPro" id="IPR037274">
    <property type="entry name" value="Znf_CHY_sf"/>
</dbReference>
<dbReference type="Proteomes" id="UP000000759">
    <property type="component" value="Chromosome 16"/>
</dbReference>
<dbReference type="SUPFAM" id="SSF57850">
    <property type="entry name" value="RING/U-box"/>
    <property type="match status" value="1"/>
</dbReference>
<protein>
    <submittedName>
        <fullName evidence="8">Uncharacterized protein</fullName>
    </submittedName>
</protein>
<dbReference type="OrthoDB" id="411372at2759"/>
<dbReference type="PROSITE" id="PS50089">
    <property type="entry name" value="ZF_RING_2"/>
    <property type="match status" value="1"/>
</dbReference>
<dbReference type="Pfam" id="PF14599">
    <property type="entry name" value="zinc_ribbon_6"/>
    <property type="match status" value="1"/>
</dbReference>
<dbReference type="eggNOG" id="KOG1940">
    <property type="taxonomic scope" value="Eukaryota"/>
</dbReference>
<dbReference type="RefSeq" id="XP_002182701.1">
    <property type="nucleotide sequence ID" value="XM_002182665.1"/>
</dbReference>
<dbReference type="Pfam" id="PF05495">
    <property type="entry name" value="zf-CHY"/>
    <property type="match status" value="1"/>
</dbReference>
<dbReference type="AlphaFoldDB" id="B7G6C3"/>
<evidence type="ECO:0000256" key="2">
    <source>
        <dbReference type="ARBA" id="ARBA00022771"/>
    </source>
</evidence>
<accession>B7G6C3</accession>
<feature type="non-terminal residue" evidence="8">
    <location>
        <position position="234"/>
    </location>
</feature>
<dbReference type="InterPro" id="IPR037275">
    <property type="entry name" value="Znf_CTCHY_sf"/>
</dbReference>
<evidence type="ECO:0000259" key="7">
    <source>
        <dbReference type="PROSITE" id="PS51270"/>
    </source>
</evidence>
<feature type="domain" description="RING-type" evidence="5">
    <location>
        <begin position="128"/>
        <end position="170"/>
    </location>
</feature>
<evidence type="ECO:0000313" key="8">
    <source>
        <dbReference type="EMBL" id="EEC45988.1"/>
    </source>
</evidence>
<evidence type="ECO:0000256" key="4">
    <source>
        <dbReference type="PROSITE-ProRule" id="PRU00601"/>
    </source>
</evidence>
<dbReference type="GO" id="GO:0016567">
    <property type="term" value="P:protein ubiquitination"/>
    <property type="evidence" value="ECO:0007669"/>
    <property type="project" value="TreeGrafter"/>
</dbReference>
<dbReference type="GO" id="GO:0061630">
    <property type="term" value="F:ubiquitin protein ligase activity"/>
    <property type="evidence" value="ECO:0007669"/>
    <property type="project" value="TreeGrafter"/>
</dbReference>
<dbReference type="PROSITE" id="PS51270">
    <property type="entry name" value="ZF_CTCHY"/>
    <property type="match status" value="1"/>
</dbReference>
<dbReference type="PROSITE" id="PS51266">
    <property type="entry name" value="ZF_CHY"/>
    <property type="match status" value="1"/>
</dbReference>
<feature type="domain" description="CHY-type" evidence="6">
    <location>
        <begin position="1"/>
        <end position="62"/>
    </location>
</feature>
<sequence length="234" mass="26792">CPHYDRKCTMIAPCCGAAFGCRICHDDYTHHAIDRFAVQEVICRECFTRQSSRTNHCINCSVQFGAYHCNICNLWMSDEERPYHCEDCGFCRVGGAESFLHCHDCGMCIDKNLYDNHNCKSGKYKSNCPVCQEYLFSSRSASHEMPCGHAIHWDCFRQLAAHDSRCPVCKKTAETRERMMPTWSCMASNIAMQPIPPELSRVVNITCNDCEQRQDARAWHFLGIQCHTCSSFNT</sequence>
<dbReference type="Pfam" id="PF13639">
    <property type="entry name" value="zf-RING_2"/>
    <property type="match status" value="1"/>
</dbReference>
<dbReference type="InterPro" id="IPR013083">
    <property type="entry name" value="Znf_RING/FYVE/PHD"/>
</dbReference>
<organism evidence="8 9">
    <name type="scientific">Phaeodactylum tricornutum (strain CCAP 1055/1)</name>
    <dbReference type="NCBI Taxonomy" id="556484"/>
    <lineage>
        <taxon>Eukaryota</taxon>
        <taxon>Sar</taxon>
        <taxon>Stramenopiles</taxon>
        <taxon>Ochrophyta</taxon>
        <taxon>Bacillariophyta</taxon>
        <taxon>Bacillariophyceae</taxon>
        <taxon>Bacillariophycidae</taxon>
        <taxon>Naviculales</taxon>
        <taxon>Phaeodactylaceae</taxon>
        <taxon>Phaeodactylum</taxon>
    </lineage>
</organism>
<evidence type="ECO:0000256" key="1">
    <source>
        <dbReference type="ARBA" id="ARBA00022723"/>
    </source>
</evidence>
<dbReference type="SUPFAM" id="SSF161219">
    <property type="entry name" value="CHY zinc finger-like"/>
    <property type="match status" value="1"/>
</dbReference>